<protein>
    <recommendedName>
        <fullName evidence="2">START domain-containing protein</fullName>
    </recommendedName>
</protein>
<dbReference type="AlphaFoldDB" id="A0A3P6RLZ9"/>
<dbReference type="GO" id="GO:0008289">
    <property type="term" value="F:lipid binding"/>
    <property type="evidence" value="ECO:0007669"/>
    <property type="project" value="InterPro"/>
</dbReference>
<evidence type="ECO:0000313" key="3">
    <source>
        <dbReference type="EMBL" id="VDK60387.1"/>
    </source>
</evidence>
<sequence length="134" mass="15285">MICQTVIKNGKNPGQLSRDDVMCKIIYVSQVHPGGWVPTAALRHVYKREYPKFLRNFTEYVEVNVGTGFITAMNYYAKEVVIPISVVRGDPFFSFSYLVCRFGVIALDIIYFIYVSSYSQLVFIVAVYVNCILS</sequence>
<dbReference type="InterPro" id="IPR002913">
    <property type="entry name" value="START_lipid-bd_dom"/>
</dbReference>
<dbReference type="Proteomes" id="UP000271889">
    <property type="component" value="Unassembled WGS sequence"/>
</dbReference>
<dbReference type="Pfam" id="PF01852">
    <property type="entry name" value="START"/>
    <property type="match status" value="1"/>
</dbReference>
<feature type="domain" description="START" evidence="2">
    <location>
        <begin position="14"/>
        <end position="61"/>
    </location>
</feature>
<keyword evidence="1" id="KW-0472">Membrane</keyword>
<evidence type="ECO:0000313" key="4">
    <source>
        <dbReference type="Proteomes" id="UP000271889"/>
    </source>
</evidence>
<accession>A0A3P6RLZ9</accession>
<gene>
    <name evidence="3" type="ORF">CGOC_LOCUS4992</name>
</gene>
<organism evidence="3 4">
    <name type="scientific">Cylicostephanus goldi</name>
    <name type="common">Nematode worm</name>
    <dbReference type="NCBI Taxonomy" id="71465"/>
    <lineage>
        <taxon>Eukaryota</taxon>
        <taxon>Metazoa</taxon>
        <taxon>Ecdysozoa</taxon>
        <taxon>Nematoda</taxon>
        <taxon>Chromadorea</taxon>
        <taxon>Rhabditida</taxon>
        <taxon>Rhabditina</taxon>
        <taxon>Rhabditomorpha</taxon>
        <taxon>Strongyloidea</taxon>
        <taxon>Strongylidae</taxon>
        <taxon>Cylicostephanus</taxon>
    </lineage>
</organism>
<reference evidence="3 4" key="1">
    <citation type="submission" date="2018-11" db="EMBL/GenBank/DDBJ databases">
        <authorList>
            <consortium name="Pathogen Informatics"/>
        </authorList>
    </citation>
    <scope>NUCLEOTIDE SEQUENCE [LARGE SCALE GENOMIC DNA]</scope>
</reference>
<dbReference type="EMBL" id="UYRV01014596">
    <property type="protein sequence ID" value="VDK60387.1"/>
    <property type="molecule type" value="Genomic_DNA"/>
</dbReference>
<dbReference type="SUPFAM" id="SSF55961">
    <property type="entry name" value="Bet v1-like"/>
    <property type="match status" value="1"/>
</dbReference>
<keyword evidence="4" id="KW-1185">Reference proteome</keyword>
<evidence type="ECO:0000256" key="1">
    <source>
        <dbReference type="SAM" id="Phobius"/>
    </source>
</evidence>
<keyword evidence="1" id="KW-0812">Transmembrane</keyword>
<dbReference type="Gene3D" id="3.30.530.20">
    <property type="match status" value="1"/>
</dbReference>
<feature type="transmembrane region" description="Helical" evidence="1">
    <location>
        <begin position="109"/>
        <end position="133"/>
    </location>
</feature>
<dbReference type="InterPro" id="IPR023393">
    <property type="entry name" value="START-like_dom_sf"/>
</dbReference>
<dbReference type="OrthoDB" id="2344588at2759"/>
<evidence type="ECO:0000259" key="2">
    <source>
        <dbReference type="Pfam" id="PF01852"/>
    </source>
</evidence>
<keyword evidence="1" id="KW-1133">Transmembrane helix</keyword>
<proteinExistence type="predicted"/>
<name>A0A3P6RLZ9_CYLGO</name>